<accession>A0A2K3N083</accession>
<dbReference type="SUPFAM" id="SSF160443">
    <property type="entry name" value="SMR domain-like"/>
    <property type="match status" value="1"/>
</dbReference>
<feature type="repeat" description="PPR" evidence="3">
    <location>
        <begin position="348"/>
        <end position="382"/>
    </location>
</feature>
<dbReference type="InterPro" id="IPR002625">
    <property type="entry name" value="Smr_dom"/>
</dbReference>
<evidence type="ECO:0000256" key="2">
    <source>
        <dbReference type="ARBA" id="ARBA00022737"/>
    </source>
</evidence>
<feature type="domain" description="Smr" evidence="5">
    <location>
        <begin position="764"/>
        <end position="853"/>
    </location>
</feature>
<feature type="repeat" description="PPR" evidence="3">
    <location>
        <begin position="383"/>
        <end position="417"/>
    </location>
</feature>
<feature type="repeat" description="PPR" evidence="3">
    <location>
        <begin position="242"/>
        <end position="276"/>
    </location>
</feature>
<comment type="similarity">
    <text evidence="1">Belongs to the PPR family. P subfamily.</text>
</comment>
<dbReference type="PROSITE" id="PS51375">
    <property type="entry name" value="PPR"/>
    <property type="match status" value="9"/>
</dbReference>
<evidence type="ECO:0000256" key="3">
    <source>
        <dbReference type="PROSITE-ProRule" id="PRU00708"/>
    </source>
</evidence>
<dbReference type="SUPFAM" id="SSF81901">
    <property type="entry name" value="HCP-like"/>
    <property type="match status" value="1"/>
</dbReference>
<feature type="repeat" description="PPR" evidence="3">
    <location>
        <begin position="523"/>
        <end position="557"/>
    </location>
</feature>
<dbReference type="InterPro" id="IPR036063">
    <property type="entry name" value="Smr_dom_sf"/>
</dbReference>
<dbReference type="InterPro" id="IPR002885">
    <property type="entry name" value="PPR_rpt"/>
</dbReference>
<dbReference type="Gene3D" id="3.30.1370.110">
    <property type="match status" value="1"/>
</dbReference>
<dbReference type="PROSITE" id="PS50828">
    <property type="entry name" value="SMR"/>
    <property type="match status" value="1"/>
</dbReference>
<feature type="repeat" description="PPR" evidence="3">
    <location>
        <begin position="418"/>
        <end position="452"/>
    </location>
</feature>
<feature type="repeat" description="PPR" evidence="3">
    <location>
        <begin position="313"/>
        <end position="347"/>
    </location>
</feature>
<proteinExistence type="inferred from homology"/>
<evidence type="ECO:0000256" key="4">
    <source>
        <dbReference type="SAM" id="MobiDB-lite"/>
    </source>
</evidence>
<dbReference type="Pfam" id="PF13041">
    <property type="entry name" value="PPR_2"/>
    <property type="match status" value="4"/>
</dbReference>
<sequence>MSSTPTPPQNYSSVSAPRPAQNHNHKHENHQNSRQRHGNRWSSNPKAAPLAVAGSGRSAVVGSGSSRAAVCSNAAGRNSTGNGSGRGRAVCSSTLSSLYDGRQSRLAPEFSGRRTTRFSAKMHSGMPRVTPNKHAHSDVADEALRCLFKAGNNIAAIDNVLIEYEPKLRKVEDYIYMIKEFGNTGHFLLATKCFDFIIWKQNGRVAKGKLTSTMIGTLGKLGKIDLALRLFESARLEGHGNTVYSFSAMISAYGRNGHFPDAVNLFRSMSSWGIEPNLITYNSLIDAGAKGEVDFDVVVEFYDEMLANGIVPDRLTYNSMLSVCAPKGMWEMAQKLLREMDQKGIVPDVFTYNTYLDTLCKGGQIDLARRVLEEMSSKQVWPNVVTYSTVMDGYAKANLLEDALSLYDEMKLRSIRVDRVSYNTLVGIYAKLGRFDEAIDKCKEMERCGIKTDVVSYNALLSGYGRHGMYDEVRRLFEEMKARNIYPNTLTYSTMIDVYTKGGMFQEAMDVYKEFKMARLEVDVVFYSAIIDTLCKNGLAESSVVLLMAMIEKGIKPNVVTFNSIIDASRQLPTFEYGVHGSSQAVVHPTEQSSSTVIDGAFQIKPGEDRILKMFEQLAAEKAGHIKKDRRGRQDQHCILWLFQKMQELHIKPNVVTFSAILNACSRCNSFEDASKLLDALRLFDNQVYGVTHGLLMGYGEQVWFRAQTLFDELMRMDSSTASAFYNALSDMLWHFGQRRGAEMVVIEGRRRNVWKGEWSISCVDLHLMSCGAACAMVHTWLLYLHSTLFEGCQLPKIVNILTGWGKHSKVMGDGTLKKAVEALLNGIGSPFRIAEGNLGRFVSPGDLVTTWLRQPGVFNLLVLSDVLNRSQAAAPSHA</sequence>
<dbReference type="InterPro" id="IPR011990">
    <property type="entry name" value="TPR-like_helical_dom_sf"/>
</dbReference>
<feature type="repeat" description="PPR" evidence="3">
    <location>
        <begin position="488"/>
        <end position="522"/>
    </location>
</feature>
<feature type="repeat" description="PPR" evidence="3">
    <location>
        <begin position="453"/>
        <end position="487"/>
    </location>
</feature>
<dbReference type="PANTHER" id="PTHR47447:SF29">
    <property type="entry name" value="PPR CONTAINING PLANT PROTEIN"/>
    <property type="match status" value="1"/>
</dbReference>
<evidence type="ECO:0000313" key="7">
    <source>
        <dbReference type="Proteomes" id="UP000236291"/>
    </source>
</evidence>
<reference evidence="6 7" key="1">
    <citation type="journal article" date="2014" name="Am. J. Bot.">
        <title>Genome assembly and annotation for red clover (Trifolium pratense; Fabaceae).</title>
        <authorList>
            <person name="Istvanek J."/>
            <person name="Jaros M."/>
            <person name="Krenek A."/>
            <person name="Repkova J."/>
        </authorList>
    </citation>
    <scope>NUCLEOTIDE SEQUENCE [LARGE SCALE GENOMIC DNA]</scope>
    <source>
        <strain evidence="7">cv. Tatra</strain>
        <tissue evidence="6">Young leaves</tissue>
    </source>
</reference>
<dbReference type="Pfam" id="PF13812">
    <property type="entry name" value="PPR_3"/>
    <property type="match status" value="1"/>
</dbReference>
<keyword evidence="2" id="KW-0677">Repeat</keyword>
<organism evidence="6 7">
    <name type="scientific">Trifolium pratense</name>
    <name type="common">Red clover</name>
    <dbReference type="NCBI Taxonomy" id="57577"/>
    <lineage>
        <taxon>Eukaryota</taxon>
        <taxon>Viridiplantae</taxon>
        <taxon>Streptophyta</taxon>
        <taxon>Embryophyta</taxon>
        <taxon>Tracheophyta</taxon>
        <taxon>Spermatophyta</taxon>
        <taxon>Magnoliopsida</taxon>
        <taxon>eudicotyledons</taxon>
        <taxon>Gunneridae</taxon>
        <taxon>Pentapetalae</taxon>
        <taxon>rosids</taxon>
        <taxon>fabids</taxon>
        <taxon>Fabales</taxon>
        <taxon>Fabaceae</taxon>
        <taxon>Papilionoideae</taxon>
        <taxon>50 kb inversion clade</taxon>
        <taxon>NPAAA clade</taxon>
        <taxon>Hologalegina</taxon>
        <taxon>IRL clade</taxon>
        <taxon>Trifolieae</taxon>
        <taxon>Trifolium</taxon>
    </lineage>
</organism>
<dbReference type="FunFam" id="1.25.40.10:FF:000581">
    <property type="entry name" value="Pentatricopeptide repeat-containing protein, chloroplastic"/>
    <property type="match status" value="1"/>
</dbReference>
<feature type="compositionally biased region" description="Low complexity" evidence="4">
    <location>
        <begin position="51"/>
        <end position="62"/>
    </location>
</feature>
<dbReference type="Proteomes" id="UP000236291">
    <property type="component" value="Unassembled WGS sequence"/>
</dbReference>
<dbReference type="FunFam" id="1.25.40.10:FF:000980">
    <property type="entry name" value="Pentatricopeptide repeat-containing protein, chloroplastic"/>
    <property type="match status" value="1"/>
</dbReference>
<comment type="caution">
    <text evidence="6">The sequence shown here is derived from an EMBL/GenBank/DDBJ whole genome shotgun (WGS) entry which is preliminary data.</text>
</comment>
<evidence type="ECO:0000313" key="6">
    <source>
        <dbReference type="EMBL" id="PNX96426.1"/>
    </source>
</evidence>
<dbReference type="SMART" id="SM00463">
    <property type="entry name" value="SMR"/>
    <property type="match status" value="1"/>
</dbReference>
<dbReference type="EMBL" id="ASHM01014496">
    <property type="protein sequence ID" value="PNX96426.1"/>
    <property type="molecule type" value="Genomic_DNA"/>
</dbReference>
<evidence type="ECO:0000259" key="5">
    <source>
        <dbReference type="PROSITE" id="PS50828"/>
    </source>
</evidence>
<feature type="repeat" description="PPR" evidence="3">
    <location>
        <begin position="277"/>
        <end position="312"/>
    </location>
</feature>
<gene>
    <name evidence="6" type="ORF">L195_g019632</name>
</gene>
<dbReference type="Gene3D" id="1.25.40.10">
    <property type="entry name" value="Tetratricopeptide repeat domain"/>
    <property type="match status" value="5"/>
</dbReference>
<protein>
    <submittedName>
        <fullName evidence="6">Pentatricopeptide repeat-containing protein chloroplastic-like</fullName>
    </submittedName>
</protein>
<reference evidence="6 7" key="2">
    <citation type="journal article" date="2017" name="Front. Plant Sci.">
        <title>Gene Classification and Mining of Molecular Markers Useful in Red Clover (Trifolium pratense) Breeding.</title>
        <authorList>
            <person name="Istvanek J."/>
            <person name="Dluhosova J."/>
            <person name="Dluhos P."/>
            <person name="Patkova L."/>
            <person name="Nedelnik J."/>
            <person name="Repkova J."/>
        </authorList>
    </citation>
    <scope>NUCLEOTIDE SEQUENCE [LARGE SCALE GENOMIC DNA]</scope>
    <source>
        <strain evidence="7">cv. Tatra</strain>
        <tissue evidence="6">Young leaves</tissue>
    </source>
</reference>
<dbReference type="AlphaFoldDB" id="A0A2K3N083"/>
<feature type="region of interest" description="Disordered" evidence="4">
    <location>
        <begin position="1"/>
        <end position="62"/>
    </location>
</feature>
<dbReference type="PANTHER" id="PTHR47447">
    <property type="entry name" value="OS03G0856100 PROTEIN"/>
    <property type="match status" value="1"/>
</dbReference>
<dbReference type="Pfam" id="PF01535">
    <property type="entry name" value="PPR"/>
    <property type="match status" value="3"/>
</dbReference>
<feature type="compositionally biased region" description="Basic residues" evidence="4">
    <location>
        <begin position="23"/>
        <end position="39"/>
    </location>
</feature>
<dbReference type="NCBIfam" id="TIGR00756">
    <property type="entry name" value="PPR"/>
    <property type="match status" value="8"/>
</dbReference>
<name>A0A2K3N083_TRIPR</name>
<evidence type="ECO:0000256" key="1">
    <source>
        <dbReference type="ARBA" id="ARBA00007626"/>
    </source>
</evidence>
<dbReference type="STRING" id="57577.A0A2K3N083"/>